<gene>
    <name evidence="1" type="ORF">DB43_AK00030</name>
</gene>
<accession>A0A0C1E861</accession>
<reference evidence="1 2" key="1">
    <citation type="journal article" date="2014" name="Mol. Biol. Evol.">
        <title>Massive expansion of Ubiquitination-related gene families within the Chlamydiae.</title>
        <authorList>
            <person name="Domman D."/>
            <person name="Collingro A."/>
            <person name="Lagkouvardos I."/>
            <person name="Gehre L."/>
            <person name="Weinmaier T."/>
            <person name="Rattei T."/>
            <person name="Subtil A."/>
            <person name="Horn M."/>
        </authorList>
    </citation>
    <scope>NUCLEOTIDE SEQUENCE [LARGE SCALE GENOMIC DNA]</scope>
    <source>
        <strain evidence="1 2">OEW1</strain>
    </source>
</reference>
<evidence type="ECO:0000313" key="2">
    <source>
        <dbReference type="Proteomes" id="UP000031307"/>
    </source>
</evidence>
<name>A0A0C1E861_9BACT</name>
<sequence length="100" mass="11162">MALGKLCFRIYLCLFICTIVSPLLADTVSSEKTYVLPSQIHILSEGIFFVNAEGELKSASGVFFDDDGLYVRQAFQQCPSCHLWSRDGSLHRTSCPFYTG</sequence>
<proteinExistence type="predicted"/>
<dbReference type="RefSeq" id="WP_013924189.1">
    <property type="nucleotide sequence ID" value="NZ_BAWW01000066.1"/>
</dbReference>
<dbReference type="PATRIC" id="fig|83552.4.peg.2484"/>
<organism evidence="1 2">
    <name type="scientific">Parachlamydia acanthamoebae</name>
    <dbReference type="NCBI Taxonomy" id="83552"/>
    <lineage>
        <taxon>Bacteria</taxon>
        <taxon>Pseudomonadati</taxon>
        <taxon>Chlamydiota</taxon>
        <taxon>Chlamydiia</taxon>
        <taxon>Parachlamydiales</taxon>
        <taxon>Parachlamydiaceae</taxon>
        <taxon>Parachlamydia</taxon>
    </lineage>
</organism>
<dbReference type="EMBL" id="JSAM01000121">
    <property type="protein sequence ID" value="KIA76343.1"/>
    <property type="molecule type" value="Genomic_DNA"/>
</dbReference>
<dbReference type="Proteomes" id="UP000031307">
    <property type="component" value="Unassembled WGS sequence"/>
</dbReference>
<evidence type="ECO:0000313" key="1">
    <source>
        <dbReference type="EMBL" id="KIA76343.1"/>
    </source>
</evidence>
<comment type="caution">
    <text evidence="1">The sequence shown here is derived from an EMBL/GenBank/DDBJ whole genome shotgun (WGS) entry which is preliminary data.</text>
</comment>
<dbReference type="AlphaFoldDB" id="A0A0C1E861"/>
<protein>
    <submittedName>
        <fullName evidence="1">Uncharacterized protein</fullName>
    </submittedName>
</protein>